<protein>
    <submittedName>
        <fullName evidence="2">Uncharacterized protein</fullName>
    </submittedName>
</protein>
<dbReference type="PANTHER" id="PTHR33673:SF3">
    <property type="entry name" value="SUPPRESSOR SRP40-LIKE PROTEIN"/>
    <property type="match status" value="1"/>
</dbReference>
<evidence type="ECO:0000313" key="2">
    <source>
        <dbReference type="EMBL" id="MPA77828.1"/>
    </source>
</evidence>
<feature type="compositionally biased region" description="Polar residues" evidence="1">
    <location>
        <begin position="137"/>
        <end position="148"/>
    </location>
</feature>
<dbReference type="PANTHER" id="PTHR33673">
    <property type="entry name" value="SUPPRESSOR SRP40-LIKE PROTEIN"/>
    <property type="match status" value="1"/>
</dbReference>
<feature type="region of interest" description="Disordered" evidence="1">
    <location>
        <begin position="1"/>
        <end position="21"/>
    </location>
</feature>
<dbReference type="EMBL" id="GHES01047269">
    <property type="protein sequence ID" value="MPA77828.1"/>
    <property type="molecule type" value="Transcribed_RNA"/>
</dbReference>
<gene>
    <name evidence="2" type="ORF">Din_047269</name>
</gene>
<dbReference type="AlphaFoldDB" id="A0A5B7CA42"/>
<feature type="compositionally biased region" description="Polar residues" evidence="1">
    <location>
        <begin position="119"/>
        <end position="129"/>
    </location>
</feature>
<evidence type="ECO:0000256" key="1">
    <source>
        <dbReference type="SAM" id="MobiDB-lite"/>
    </source>
</evidence>
<reference evidence="2" key="1">
    <citation type="submission" date="2019-08" db="EMBL/GenBank/DDBJ databases">
        <title>Reference gene set and small RNA set construction with multiple tissues from Davidia involucrata Baill.</title>
        <authorList>
            <person name="Yang H."/>
            <person name="Zhou C."/>
            <person name="Li G."/>
            <person name="Wang J."/>
            <person name="Gao P."/>
            <person name="Wang M."/>
            <person name="Wang R."/>
            <person name="Zhao Y."/>
        </authorList>
    </citation>
    <scope>NUCLEOTIDE SEQUENCE</scope>
    <source>
        <tissue evidence="2">Mixed with DoveR01_LX</tissue>
    </source>
</reference>
<name>A0A5B7CA42_DAVIN</name>
<feature type="region of interest" description="Disordered" evidence="1">
    <location>
        <begin position="106"/>
        <end position="174"/>
    </location>
</feature>
<feature type="compositionally biased region" description="Polar residues" evidence="1">
    <location>
        <begin position="264"/>
        <end position="282"/>
    </location>
</feature>
<feature type="region of interest" description="Disordered" evidence="1">
    <location>
        <begin position="247"/>
        <end position="286"/>
    </location>
</feature>
<organism evidence="2">
    <name type="scientific">Davidia involucrata</name>
    <name type="common">Dove tree</name>
    <dbReference type="NCBI Taxonomy" id="16924"/>
    <lineage>
        <taxon>Eukaryota</taxon>
        <taxon>Viridiplantae</taxon>
        <taxon>Streptophyta</taxon>
        <taxon>Embryophyta</taxon>
        <taxon>Tracheophyta</taxon>
        <taxon>Spermatophyta</taxon>
        <taxon>Magnoliopsida</taxon>
        <taxon>eudicotyledons</taxon>
        <taxon>Gunneridae</taxon>
        <taxon>Pentapetalae</taxon>
        <taxon>asterids</taxon>
        <taxon>Cornales</taxon>
        <taxon>Nyssaceae</taxon>
        <taxon>Davidia</taxon>
    </lineage>
</organism>
<accession>A0A5B7CA42</accession>
<proteinExistence type="predicted"/>
<feature type="compositionally biased region" description="Basic and acidic residues" evidence="1">
    <location>
        <begin position="253"/>
        <end position="263"/>
    </location>
</feature>
<sequence>MDSEHGSESSHHSRTDSEFTGNTVDTVAPLISFSDSDQEFGIIIHPTADPENTTSVNEVELAPAKKLKSSFSSESSLEEFQVDPKVISKSSASVTALLLRDDKIGVSSDASPKSEGHHSGSTVTSSAISDLTHESTLHSMSPTQSPTIQVMERPGGYNPSRIPASVFASKSPGPNDQWSVASTESLFSIQIGNNSFSRDLMLGGDLYKSGEMTKSGELIRLRSSPPAAVGRESNHKIVEVEENLGGTEVAADETMKHVPRETEGNQSEENLSQLEGSRNSSSTHRRLDLNGTSRQSFAFSEVSFSIYEQLEKKKSARTSCHCCNCGWGCCCRRWPSCHCCNWSCVFCCHRWPSCHCCNCSWAFCCRKWPSCHCCNCSWAFCCCKWPRCKCSNCSWASLIAVVNGQGASVLIVAARSVAIGIVEKKDHVVVFLALAQMREEVFQRRENQSSSFHGHKPLK</sequence>
<feature type="compositionally biased region" description="Basic and acidic residues" evidence="1">
    <location>
        <begin position="1"/>
        <end position="17"/>
    </location>
</feature>